<feature type="domain" description="VTT" evidence="8">
    <location>
        <begin position="38"/>
        <end position="162"/>
    </location>
</feature>
<dbReference type="AlphaFoldDB" id="A0A8I1GI81"/>
<gene>
    <name evidence="9" type="ORF">JDN41_09150</name>
</gene>
<dbReference type="InterPro" id="IPR032816">
    <property type="entry name" value="VTT_dom"/>
</dbReference>
<name>A0A8I1GI81_9HYPH</name>
<feature type="transmembrane region" description="Helical" evidence="7">
    <location>
        <begin position="144"/>
        <end position="165"/>
    </location>
</feature>
<keyword evidence="3 7" id="KW-1003">Cell membrane</keyword>
<dbReference type="Pfam" id="PF09335">
    <property type="entry name" value="VTT_dom"/>
    <property type="match status" value="1"/>
</dbReference>
<evidence type="ECO:0000313" key="10">
    <source>
        <dbReference type="Proteomes" id="UP000623250"/>
    </source>
</evidence>
<evidence type="ECO:0000256" key="4">
    <source>
        <dbReference type="ARBA" id="ARBA00022692"/>
    </source>
</evidence>
<evidence type="ECO:0000256" key="3">
    <source>
        <dbReference type="ARBA" id="ARBA00022475"/>
    </source>
</evidence>
<dbReference type="PANTHER" id="PTHR30353">
    <property type="entry name" value="INNER MEMBRANE PROTEIN DEDA-RELATED"/>
    <property type="match status" value="1"/>
</dbReference>
<keyword evidence="5 7" id="KW-1133">Transmembrane helix</keyword>
<evidence type="ECO:0000256" key="1">
    <source>
        <dbReference type="ARBA" id="ARBA00004651"/>
    </source>
</evidence>
<dbReference type="PANTHER" id="PTHR30353:SF15">
    <property type="entry name" value="INNER MEMBRANE PROTEIN YABI"/>
    <property type="match status" value="1"/>
</dbReference>
<keyword evidence="6 7" id="KW-0472">Membrane</keyword>
<dbReference type="Proteomes" id="UP000623250">
    <property type="component" value="Unassembled WGS sequence"/>
</dbReference>
<evidence type="ECO:0000256" key="5">
    <source>
        <dbReference type="ARBA" id="ARBA00022989"/>
    </source>
</evidence>
<dbReference type="GO" id="GO:0005886">
    <property type="term" value="C:plasma membrane"/>
    <property type="evidence" value="ECO:0007669"/>
    <property type="project" value="UniProtKB-SubCell"/>
</dbReference>
<evidence type="ECO:0000256" key="6">
    <source>
        <dbReference type="ARBA" id="ARBA00023136"/>
    </source>
</evidence>
<keyword evidence="4 7" id="KW-0812">Transmembrane</keyword>
<sequence length="223" mass="24459">MDVLGSIQEFILVNKDLAGPILAVIAFGESLILVGLFFPATAIMLFTGGLIQKGMLDPTTVILWSIAGACLGDAVTYWFGRWIGPSVVHRWPLNREKEGVARARLFFRKYGFLSIFIGRFLGPVRSTIPLVAGIMRMRHLTFQIANVTSAIAWVPFMLLPGYFFAREVGDFSEVSTGGWVVIAAIVLALTALFTIIAVKVQGTSAKDRRKRRPSPDETSVPAE</sequence>
<proteinExistence type="inferred from homology"/>
<reference evidence="9 10" key="1">
    <citation type="submission" date="2020-12" db="EMBL/GenBank/DDBJ databases">
        <title>Revised draft genomes of Rhodomicrobium vannielii ATCC 17100 and Rhodomicrobium udaipurense JA643.</title>
        <authorList>
            <person name="Conners E.M."/>
            <person name="Davenport E.J."/>
            <person name="Bose A."/>
        </authorList>
    </citation>
    <scope>NUCLEOTIDE SEQUENCE [LARGE SCALE GENOMIC DNA]</scope>
    <source>
        <strain evidence="9 10">JA643</strain>
    </source>
</reference>
<comment type="similarity">
    <text evidence="2 7">Belongs to the DedA family.</text>
</comment>
<comment type="caution">
    <text evidence="9">The sequence shown here is derived from an EMBL/GenBank/DDBJ whole genome shotgun (WGS) entry which is preliminary data.</text>
</comment>
<organism evidence="9 10">
    <name type="scientific">Rhodomicrobium udaipurense</name>
    <dbReference type="NCBI Taxonomy" id="1202716"/>
    <lineage>
        <taxon>Bacteria</taxon>
        <taxon>Pseudomonadati</taxon>
        <taxon>Pseudomonadota</taxon>
        <taxon>Alphaproteobacteria</taxon>
        <taxon>Hyphomicrobiales</taxon>
        <taxon>Hyphomicrobiaceae</taxon>
        <taxon>Rhodomicrobium</taxon>
    </lineage>
</organism>
<accession>A0A8I1GI81</accession>
<evidence type="ECO:0000259" key="8">
    <source>
        <dbReference type="Pfam" id="PF09335"/>
    </source>
</evidence>
<keyword evidence="10" id="KW-1185">Reference proteome</keyword>
<feature type="transmembrane region" description="Helical" evidence="7">
    <location>
        <begin position="20"/>
        <end position="49"/>
    </location>
</feature>
<dbReference type="EMBL" id="JAEMUK010000016">
    <property type="protein sequence ID" value="MBJ7543727.1"/>
    <property type="molecule type" value="Genomic_DNA"/>
</dbReference>
<comment type="subcellular location">
    <subcellularLocation>
        <location evidence="1 7">Cell membrane</location>
        <topology evidence="1 7">Multi-pass membrane protein</topology>
    </subcellularLocation>
</comment>
<feature type="transmembrane region" description="Helical" evidence="7">
    <location>
        <begin position="61"/>
        <end position="80"/>
    </location>
</feature>
<feature type="transmembrane region" description="Helical" evidence="7">
    <location>
        <begin position="177"/>
        <end position="200"/>
    </location>
</feature>
<evidence type="ECO:0000313" key="9">
    <source>
        <dbReference type="EMBL" id="MBJ7543727.1"/>
    </source>
</evidence>
<evidence type="ECO:0000256" key="7">
    <source>
        <dbReference type="RuleBase" id="RU367016"/>
    </source>
</evidence>
<protein>
    <submittedName>
        <fullName evidence="9">DedA family protein</fullName>
    </submittedName>
</protein>
<evidence type="ECO:0000256" key="2">
    <source>
        <dbReference type="ARBA" id="ARBA00010792"/>
    </source>
</evidence>
<dbReference type="InterPro" id="IPR032818">
    <property type="entry name" value="DedA-like"/>
</dbReference>